<keyword evidence="5 6" id="KW-0804">Transcription</keyword>
<name>F6B3S9_DESCC</name>
<dbReference type="Gene3D" id="1.10.1740.10">
    <property type="match status" value="1"/>
</dbReference>
<dbReference type="EMBL" id="CP002736">
    <property type="protein sequence ID" value="AEF95238.1"/>
    <property type="molecule type" value="Genomic_DNA"/>
</dbReference>
<keyword evidence="4 6" id="KW-0238">DNA-binding</keyword>
<evidence type="ECO:0000313" key="8">
    <source>
        <dbReference type="EMBL" id="AEF95238.1"/>
    </source>
</evidence>
<sequence>MFSFTLNRLLQRAKNGDEGAREELIRKHRDFIARVSSRICKRFLCWENDDELSIALLAFNEAIDSYHFDRRTSFSSFAYTVIHRRLTDYFRKNPAKYELLLSADQDDTEDIISSLLDRQAQDTYRDQLQREKMAETIDLFRQRLSCYDITLEDLFNCSPRHQDTREKLMQAAMTVAHNPVLLNHLENTQRLPAKQLVTITGLSHRVLEKWRKYIIATILILTDPHLSALKRFTKGF</sequence>
<dbReference type="Pfam" id="PF04542">
    <property type="entry name" value="Sigma70_r2"/>
    <property type="match status" value="1"/>
</dbReference>
<comment type="activity regulation">
    <text evidence="6">Negatively regulated by the anti-sigma-I factor RsgI.</text>
</comment>
<dbReference type="STRING" id="868595.Desca_2409"/>
<dbReference type="HOGENOM" id="CLU_082361_0_0_9"/>
<dbReference type="GO" id="GO:0006352">
    <property type="term" value="P:DNA-templated transcription initiation"/>
    <property type="evidence" value="ECO:0007669"/>
    <property type="project" value="UniProtKB-UniRule"/>
</dbReference>
<reference evidence="8 9" key="1">
    <citation type="submission" date="2011-05" db="EMBL/GenBank/DDBJ databases">
        <title>Complete sequence of Desulfotomaculum carboxydivorans CO-1-SRB.</title>
        <authorList>
            <consortium name="US DOE Joint Genome Institute"/>
            <person name="Lucas S."/>
            <person name="Han J."/>
            <person name="Lapidus A."/>
            <person name="Cheng J.-F."/>
            <person name="Goodwin L."/>
            <person name="Pitluck S."/>
            <person name="Peters L."/>
            <person name="Mikhailova N."/>
            <person name="Lu M."/>
            <person name="Han C."/>
            <person name="Tapia R."/>
            <person name="Land M."/>
            <person name="Hauser L."/>
            <person name="Kyrpides N."/>
            <person name="Ivanova N."/>
            <person name="Pagani I."/>
            <person name="Stams A."/>
            <person name="Plugge C."/>
            <person name="Muyzer G."/>
            <person name="Kuever J."/>
            <person name="Parshina S."/>
            <person name="Ivanova A."/>
            <person name="Nazina T."/>
            <person name="Woyke T."/>
        </authorList>
    </citation>
    <scope>NUCLEOTIDE SEQUENCE [LARGE SCALE GENOMIC DNA]</scope>
    <source>
        <strain evidence="9">DSM 14880 / VKM B-2319 / CO-1-SRB</strain>
    </source>
</reference>
<feature type="short sequence motif" description="Polymerase core binding" evidence="6">
    <location>
        <begin position="50"/>
        <end position="63"/>
    </location>
</feature>
<dbReference type="NCBIfam" id="NF006175">
    <property type="entry name" value="PRK08311.2-3"/>
    <property type="match status" value="1"/>
</dbReference>
<keyword evidence="2 6" id="KW-0805">Transcription regulation</keyword>
<evidence type="ECO:0000256" key="4">
    <source>
        <dbReference type="ARBA" id="ARBA00023125"/>
    </source>
</evidence>
<evidence type="ECO:0000256" key="5">
    <source>
        <dbReference type="ARBA" id="ARBA00023163"/>
    </source>
</evidence>
<dbReference type="AlphaFoldDB" id="F6B3S9"/>
<dbReference type="GO" id="GO:0005737">
    <property type="term" value="C:cytoplasm"/>
    <property type="evidence" value="ECO:0007669"/>
    <property type="project" value="UniProtKB-SubCell"/>
</dbReference>
<dbReference type="GO" id="GO:0003677">
    <property type="term" value="F:DNA binding"/>
    <property type="evidence" value="ECO:0007669"/>
    <property type="project" value="UniProtKB-UniRule"/>
</dbReference>
<dbReference type="KEGG" id="dca:Desca_2409"/>
<dbReference type="RefSeq" id="WP_013810726.1">
    <property type="nucleotide sequence ID" value="NC_015565.1"/>
</dbReference>
<organism evidence="8 9">
    <name type="scientific">Desulfotomaculum nigrificans (strain DSM 14880 / VKM B-2319 / CO-1-SRB)</name>
    <name type="common">Desulfotomaculum carboxydivorans</name>
    <dbReference type="NCBI Taxonomy" id="868595"/>
    <lineage>
        <taxon>Bacteria</taxon>
        <taxon>Bacillati</taxon>
        <taxon>Bacillota</taxon>
        <taxon>Clostridia</taxon>
        <taxon>Eubacteriales</taxon>
        <taxon>Desulfotomaculaceae</taxon>
        <taxon>Desulfotomaculum</taxon>
    </lineage>
</organism>
<keyword evidence="9" id="KW-1185">Reference proteome</keyword>
<protein>
    <recommendedName>
        <fullName evidence="6">RNA polymerase sigma factor SigI</fullName>
    </recommendedName>
</protein>
<gene>
    <name evidence="6" type="primary">sigI</name>
    <name evidence="8" type="ordered locus">Desca_2409</name>
</gene>
<evidence type="ECO:0000256" key="3">
    <source>
        <dbReference type="ARBA" id="ARBA00023082"/>
    </source>
</evidence>
<evidence type="ECO:0000259" key="7">
    <source>
        <dbReference type="Pfam" id="PF04542"/>
    </source>
</evidence>
<dbReference type="InterPro" id="IPR007627">
    <property type="entry name" value="RNA_pol_sigma70_r2"/>
</dbReference>
<comment type="function">
    <text evidence="6">Sigma factors are initiation factors that promote the attachment of RNA polymerase to specific initiation sites and are then released.</text>
</comment>
<keyword evidence="6" id="KW-0346">Stress response</keyword>
<dbReference type="SUPFAM" id="SSF88946">
    <property type="entry name" value="Sigma2 domain of RNA polymerase sigma factors"/>
    <property type="match status" value="1"/>
</dbReference>
<evidence type="ECO:0000256" key="6">
    <source>
        <dbReference type="HAMAP-Rule" id="MF_02064"/>
    </source>
</evidence>
<dbReference type="HAMAP" id="MF_02064">
    <property type="entry name" value="Sigma70_SigI"/>
    <property type="match status" value="1"/>
</dbReference>
<evidence type="ECO:0000256" key="1">
    <source>
        <dbReference type="ARBA" id="ARBA00022490"/>
    </source>
</evidence>
<feature type="DNA-binding region" description="H-T-H motif" evidence="6">
    <location>
        <begin position="193"/>
        <end position="212"/>
    </location>
</feature>
<proteinExistence type="inferred from homology"/>
<keyword evidence="3 6" id="KW-0731">Sigma factor</keyword>
<dbReference type="InterPro" id="IPR013325">
    <property type="entry name" value="RNA_pol_sigma_r2"/>
</dbReference>
<evidence type="ECO:0000256" key="2">
    <source>
        <dbReference type="ARBA" id="ARBA00023015"/>
    </source>
</evidence>
<keyword evidence="1 6" id="KW-0963">Cytoplasm</keyword>
<feature type="domain" description="RNA polymerase sigma-70 region 2" evidence="7">
    <location>
        <begin position="24"/>
        <end position="93"/>
    </location>
</feature>
<dbReference type="Proteomes" id="UP000009226">
    <property type="component" value="Chromosome"/>
</dbReference>
<dbReference type="eggNOG" id="COG1191">
    <property type="taxonomic scope" value="Bacteria"/>
</dbReference>
<comment type="subunit">
    <text evidence="6">Interacts with RsgI.</text>
</comment>
<accession>F6B3S9</accession>
<comment type="similarity">
    <text evidence="6">Belongs to the sigma-70 factor family. SigI subfamily.</text>
</comment>
<comment type="subcellular location">
    <subcellularLocation>
        <location evidence="6">Cytoplasm</location>
    </subcellularLocation>
</comment>
<dbReference type="InterPro" id="IPR014244">
    <property type="entry name" value="RNA_pol_sigma-I"/>
</dbReference>
<evidence type="ECO:0000313" key="9">
    <source>
        <dbReference type="Proteomes" id="UP000009226"/>
    </source>
</evidence>
<dbReference type="PIRSF" id="PIRSF038953">
    <property type="entry name" value="SigI"/>
    <property type="match status" value="1"/>
</dbReference>
<dbReference type="GO" id="GO:0016987">
    <property type="term" value="F:sigma factor activity"/>
    <property type="evidence" value="ECO:0007669"/>
    <property type="project" value="UniProtKB-UniRule"/>
</dbReference>